<dbReference type="AlphaFoldDB" id="A0A382XUS5"/>
<sequence>MYLTEPTMLLIMKMASGYLEVM</sequence>
<dbReference type="EMBL" id="UINC01170133">
    <property type="protein sequence ID" value="SVD74028.1"/>
    <property type="molecule type" value="Genomic_DNA"/>
</dbReference>
<accession>A0A382XUS5</accession>
<name>A0A382XUS5_9ZZZZ</name>
<gene>
    <name evidence="1" type="ORF">METZ01_LOCUS426882</name>
</gene>
<evidence type="ECO:0000313" key="1">
    <source>
        <dbReference type="EMBL" id="SVD74028.1"/>
    </source>
</evidence>
<proteinExistence type="predicted"/>
<reference evidence="1" key="1">
    <citation type="submission" date="2018-05" db="EMBL/GenBank/DDBJ databases">
        <authorList>
            <person name="Lanie J.A."/>
            <person name="Ng W.-L."/>
            <person name="Kazmierczak K.M."/>
            <person name="Andrzejewski T.M."/>
            <person name="Davidsen T.M."/>
            <person name="Wayne K.J."/>
            <person name="Tettelin H."/>
            <person name="Glass J.I."/>
            <person name="Rusch D."/>
            <person name="Podicherti R."/>
            <person name="Tsui H.-C.T."/>
            <person name="Winkler M.E."/>
        </authorList>
    </citation>
    <scope>NUCLEOTIDE SEQUENCE</scope>
</reference>
<organism evidence="1">
    <name type="scientific">marine metagenome</name>
    <dbReference type="NCBI Taxonomy" id="408172"/>
    <lineage>
        <taxon>unclassified sequences</taxon>
        <taxon>metagenomes</taxon>
        <taxon>ecological metagenomes</taxon>
    </lineage>
</organism>
<protein>
    <submittedName>
        <fullName evidence="1">Uncharacterized protein</fullName>
    </submittedName>
</protein>